<name>A0A426Z0R7_ENSVE</name>
<evidence type="ECO:0000256" key="1">
    <source>
        <dbReference type="SAM" id="MobiDB-lite"/>
    </source>
</evidence>
<dbReference type="AlphaFoldDB" id="A0A426Z0R7"/>
<dbReference type="Proteomes" id="UP000287651">
    <property type="component" value="Unassembled WGS sequence"/>
</dbReference>
<sequence length="83" mass="9553">MFHPGVTREWVDEGQLPKEQTQSENTEVLKQVVKRGEEATMNPEGLSYPKAECRLERTWTRRSATEVDLPVAKKGMQMQDNGY</sequence>
<evidence type="ECO:0000313" key="3">
    <source>
        <dbReference type="Proteomes" id="UP000287651"/>
    </source>
</evidence>
<organism evidence="2 3">
    <name type="scientific">Ensete ventricosum</name>
    <name type="common">Abyssinian banana</name>
    <name type="synonym">Musa ensete</name>
    <dbReference type="NCBI Taxonomy" id="4639"/>
    <lineage>
        <taxon>Eukaryota</taxon>
        <taxon>Viridiplantae</taxon>
        <taxon>Streptophyta</taxon>
        <taxon>Embryophyta</taxon>
        <taxon>Tracheophyta</taxon>
        <taxon>Spermatophyta</taxon>
        <taxon>Magnoliopsida</taxon>
        <taxon>Liliopsida</taxon>
        <taxon>Zingiberales</taxon>
        <taxon>Musaceae</taxon>
        <taxon>Ensete</taxon>
    </lineage>
</organism>
<feature type="region of interest" description="Disordered" evidence="1">
    <location>
        <begin position="1"/>
        <end position="26"/>
    </location>
</feature>
<accession>A0A426Z0R7</accession>
<dbReference type="EMBL" id="AMZH03009101">
    <property type="protein sequence ID" value="RRT57569.1"/>
    <property type="molecule type" value="Genomic_DNA"/>
</dbReference>
<gene>
    <name evidence="2" type="ORF">B296_00000665</name>
</gene>
<protein>
    <submittedName>
        <fullName evidence="2">Uncharacterized protein</fullName>
    </submittedName>
</protein>
<proteinExistence type="predicted"/>
<evidence type="ECO:0000313" key="2">
    <source>
        <dbReference type="EMBL" id="RRT57569.1"/>
    </source>
</evidence>
<comment type="caution">
    <text evidence="2">The sequence shown here is derived from an EMBL/GenBank/DDBJ whole genome shotgun (WGS) entry which is preliminary data.</text>
</comment>
<reference evidence="2 3" key="1">
    <citation type="journal article" date="2014" name="Agronomy (Basel)">
        <title>A Draft Genome Sequence for Ensete ventricosum, the Drought-Tolerant Tree Against Hunger.</title>
        <authorList>
            <person name="Harrison J."/>
            <person name="Moore K.A."/>
            <person name="Paszkiewicz K."/>
            <person name="Jones T."/>
            <person name="Grant M."/>
            <person name="Ambacheew D."/>
            <person name="Muzemil S."/>
            <person name="Studholme D.J."/>
        </authorList>
    </citation>
    <scope>NUCLEOTIDE SEQUENCE [LARGE SCALE GENOMIC DNA]</scope>
</reference>